<proteinExistence type="predicted"/>
<evidence type="ECO:0000313" key="3">
    <source>
        <dbReference type="EMBL" id="KAK5984204.1"/>
    </source>
</evidence>
<dbReference type="InterPro" id="IPR003582">
    <property type="entry name" value="ShKT_dom"/>
</dbReference>
<name>A0AAN8FVY1_TRICO</name>
<keyword evidence="1" id="KW-0732">Signal</keyword>
<protein>
    <recommendedName>
        <fullName evidence="2">ShKT domain-containing protein</fullName>
    </recommendedName>
</protein>
<feature type="signal peptide" evidence="1">
    <location>
        <begin position="1"/>
        <end position="35"/>
    </location>
</feature>
<dbReference type="Proteomes" id="UP001331761">
    <property type="component" value="Unassembled WGS sequence"/>
</dbReference>
<dbReference type="SMART" id="SM00254">
    <property type="entry name" value="ShKT"/>
    <property type="match status" value="1"/>
</dbReference>
<organism evidence="3 4">
    <name type="scientific">Trichostrongylus colubriformis</name>
    <name type="common">Black scour worm</name>
    <dbReference type="NCBI Taxonomy" id="6319"/>
    <lineage>
        <taxon>Eukaryota</taxon>
        <taxon>Metazoa</taxon>
        <taxon>Ecdysozoa</taxon>
        <taxon>Nematoda</taxon>
        <taxon>Chromadorea</taxon>
        <taxon>Rhabditida</taxon>
        <taxon>Rhabditina</taxon>
        <taxon>Rhabditomorpha</taxon>
        <taxon>Strongyloidea</taxon>
        <taxon>Trichostrongylidae</taxon>
        <taxon>Trichostrongylus</taxon>
    </lineage>
</organism>
<evidence type="ECO:0000256" key="1">
    <source>
        <dbReference type="SAM" id="SignalP"/>
    </source>
</evidence>
<accession>A0AAN8FVY1</accession>
<dbReference type="EMBL" id="WIXE01003149">
    <property type="protein sequence ID" value="KAK5984204.1"/>
    <property type="molecule type" value="Genomic_DNA"/>
</dbReference>
<evidence type="ECO:0000313" key="4">
    <source>
        <dbReference type="Proteomes" id="UP001331761"/>
    </source>
</evidence>
<feature type="domain" description="ShKT" evidence="2">
    <location>
        <begin position="50"/>
        <end position="83"/>
    </location>
</feature>
<evidence type="ECO:0000259" key="2">
    <source>
        <dbReference type="SMART" id="SM00254"/>
    </source>
</evidence>
<keyword evidence="4" id="KW-1185">Reference proteome</keyword>
<dbReference type="Pfam" id="PF01549">
    <property type="entry name" value="ShK"/>
    <property type="match status" value="1"/>
</dbReference>
<sequence length="84" mass="9475">MPVPVACHRFIKPIMFVHILYVLLLLNILTSQAGAISRFPGVDPAAQKITCFDSSDDCAKDKDVCLFPRFAKRYCRKTCDLCHT</sequence>
<dbReference type="AlphaFoldDB" id="A0AAN8FVY1"/>
<feature type="chain" id="PRO_5042908383" description="ShKT domain-containing protein" evidence="1">
    <location>
        <begin position="36"/>
        <end position="84"/>
    </location>
</feature>
<gene>
    <name evidence="3" type="ORF">GCK32_017417</name>
</gene>
<comment type="caution">
    <text evidence="3">The sequence shown here is derived from an EMBL/GenBank/DDBJ whole genome shotgun (WGS) entry which is preliminary data.</text>
</comment>
<reference evidence="3 4" key="1">
    <citation type="submission" date="2019-10" db="EMBL/GenBank/DDBJ databases">
        <title>Assembly and Annotation for the nematode Trichostrongylus colubriformis.</title>
        <authorList>
            <person name="Martin J."/>
        </authorList>
    </citation>
    <scope>NUCLEOTIDE SEQUENCE [LARGE SCALE GENOMIC DNA]</scope>
    <source>
        <strain evidence="3">G859</strain>
        <tissue evidence="3">Whole worm</tissue>
    </source>
</reference>